<organism evidence="2 3">
    <name type="scientific">Vitrella brassicaformis (strain CCMP3155)</name>
    <dbReference type="NCBI Taxonomy" id="1169540"/>
    <lineage>
        <taxon>Eukaryota</taxon>
        <taxon>Sar</taxon>
        <taxon>Alveolata</taxon>
        <taxon>Colpodellida</taxon>
        <taxon>Vitrellaceae</taxon>
        <taxon>Vitrella</taxon>
    </lineage>
</organism>
<dbReference type="Proteomes" id="UP000041254">
    <property type="component" value="Unassembled WGS sequence"/>
</dbReference>
<accession>A0A0G4EPM5</accession>
<evidence type="ECO:0000313" key="3">
    <source>
        <dbReference type="Proteomes" id="UP000041254"/>
    </source>
</evidence>
<evidence type="ECO:0000256" key="1">
    <source>
        <dbReference type="SAM" id="MobiDB-lite"/>
    </source>
</evidence>
<protein>
    <submittedName>
        <fullName evidence="2">Uncharacterized protein</fullName>
    </submittedName>
</protein>
<keyword evidence="3" id="KW-1185">Reference proteome</keyword>
<proteinExistence type="predicted"/>
<name>A0A0G4EPM5_VITBC</name>
<feature type="compositionally biased region" description="Basic and acidic residues" evidence="1">
    <location>
        <begin position="61"/>
        <end position="71"/>
    </location>
</feature>
<reference evidence="2 3" key="1">
    <citation type="submission" date="2014-11" db="EMBL/GenBank/DDBJ databases">
        <authorList>
            <person name="Zhu J."/>
            <person name="Qi W."/>
            <person name="Song R."/>
        </authorList>
    </citation>
    <scope>NUCLEOTIDE SEQUENCE [LARGE SCALE GENOMIC DNA]</scope>
</reference>
<dbReference type="InParanoid" id="A0A0G4EPM5"/>
<gene>
    <name evidence="2" type="ORF">Vbra_7981</name>
</gene>
<feature type="compositionally biased region" description="Basic and acidic residues" evidence="1">
    <location>
        <begin position="10"/>
        <end position="20"/>
    </location>
</feature>
<dbReference type="AlphaFoldDB" id="A0A0G4EPM5"/>
<feature type="region of interest" description="Disordered" evidence="1">
    <location>
        <begin position="1"/>
        <end position="99"/>
    </location>
</feature>
<dbReference type="VEuPathDB" id="CryptoDB:Vbra_7981"/>
<sequence>MMGAKACKKRTADDAREHSTAKKASRQVDAAVNRNGVLKPHDPVIQEVEVQPNGEAEGPMDDGRRGSKDSSRWSSSGGGGSGRGARATKLTNDNSVLPVFKDRDGDEAHEFWEETADGKLVQIPSAQLKRCR</sequence>
<evidence type="ECO:0000313" key="2">
    <source>
        <dbReference type="EMBL" id="CEL99417.1"/>
    </source>
</evidence>
<dbReference type="EMBL" id="CDMY01000280">
    <property type="protein sequence ID" value="CEL99417.1"/>
    <property type="molecule type" value="Genomic_DNA"/>
</dbReference>